<accession>A0ABR4LB74</accession>
<dbReference type="PANTHER" id="PTHR31313:SF83">
    <property type="entry name" value="ZN(II)2CYS6 TRANSCRIPTION FACTOR (EUROFUNG)"/>
    <property type="match status" value="1"/>
</dbReference>
<evidence type="ECO:0000256" key="6">
    <source>
        <dbReference type="ARBA" id="ARBA00023163"/>
    </source>
</evidence>
<protein>
    <submittedName>
        <fullName evidence="10">Fungal-specific transcription factor domain-containing protein</fullName>
    </submittedName>
</protein>
<dbReference type="Pfam" id="PF00172">
    <property type="entry name" value="Zn_clus"/>
    <property type="match status" value="1"/>
</dbReference>
<dbReference type="GeneID" id="98159078"/>
<sequence length="675" mass="76321">MKRKNTTTACQPCRKRRAKCDGQKPRCSRCHQRMLQCVYSIEADGRRPASKTHVELLRSRIDLLERTLRAHSIDVDSVAESPDPRSGYDSRPPGFSGSLSRDASMTFEQDGEARYFGMASGRLEFKPTTRTTTEELQTESSISRLRINSFYQEIVSERIITEELEDELIDLYFRWEQPWAQTVDEKLFRDGRATEGKYFSPLLLNCILAIASRFSLRPEVRTDPNDPNTAGRLFLEKAEIFLHYDLKTPNITTVQSLCILGNIYVAIGADAACWLHIGMACRLALDMGMNIDSASVAPSGWLNPEEVELRKRIYWSLYCTDKLASMYTGRVCTMLDSQAQVSLPKVLSSSEIETPHDLRRSALGHIQKANISLCRIIEKILLAFYAPKSSIQRHQTTSFVSRTVLELKNWYYDLPKELSLEHNGTPQSEPAIYTTHMVYHTAFIILMKPALLKSQDTESRRISYMAATDICSVAQKYRKSFGSFRQSPPTATHCTLSAVLTLINAAHHSWDGISGTVNNKNIELGLTVLEELSACWNMAKRIRQNLLKLYQPLRRGPGHTTDGKHYSSAVVNADVEASNLRAEASTAPLADVVPPSDDSGWQFTPTNPHGQSLDAFMDWPFNDFSVNESALPDPDFFDALHNFSYMETNPIFQFDALPDDYSSFDILNRIHVHNL</sequence>
<keyword evidence="4" id="KW-0805">Transcription regulation</keyword>
<dbReference type="Proteomes" id="UP001610444">
    <property type="component" value="Unassembled WGS sequence"/>
</dbReference>
<evidence type="ECO:0000256" key="3">
    <source>
        <dbReference type="ARBA" id="ARBA00022833"/>
    </source>
</evidence>
<evidence type="ECO:0000256" key="4">
    <source>
        <dbReference type="ARBA" id="ARBA00023015"/>
    </source>
</evidence>
<reference evidence="10 11" key="1">
    <citation type="submission" date="2024-07" db="EMBL/GenBank/DDBJ databases">
        <title>Section-level genome sequencing and comparative genomics of Aspergillus sections Usti and Cavernicolus.</title>
        <authorList>
            <consortium name="Lawrence Berkeley National Laboratory"/>
            <person name="Nybo J.L."/>
            <person name="Vesth T.C."/>
            <person name="Theobald S."/>
            <person name="Frisvad J.C."/>
            <person name="Larsen T.O."/>
            <person name="Kjaerboelling I."/>
            <person name="Rothschild-Mancinelli K."/>
            <person name="Lyhne E.K."/>
            <person name="Kogle M.E."/>
            <person name="Barry K."/>
            <person name="Clum A."/>
            <person name="Na H."/>
            <person name="Ledsgaard L."/>
            <person name="Lin J."/>
            <person name="Lipzen A."/>
            <person name="Kuo A."/>
            <person name="Riley R."/>
            <person name="Mondo S."/>
            <person name="LaButti K."/>
            <person name="Haridas S."/>
            <person name="Pangalinan J."/>
            <person name="Salamov A.A."/>
            <person name="Simmons B.A."/>
            <person name="Magnuson J.K."/>
            <person name="Chen J."/>
            <person name="Drula E."/>
            <person name="Henrissat B."/>
            <person name="Wiebenga A."/>
            <person name="Lubbers R.J."/>
            <person name="Gomes A.C."/>
            <person name="Macurrencykelacurrency M.R."/>
            <person name="Stajich J."/>
            <person name="Grigoriev I.V."/>
            <person name="Mortensen U.H."/>
            <person name="De vries R.P."/>
            <person name="Baker S.E."/>
            <person name="Andersen M.R."/>
        </authorList>
    </citation>
    <scope>NUCLEOTIDE SEQUENCE [LARGE SCALE GENOMIC DNA]</scope>
    <source>
        <strain evidence="10 11">CBS 756.74</strain>
    </source>
</reference>
<dbReference type="Pfam" id="PF04082">
    <property type="entry name" value="Fungal_trans"/>
    <property type="match status" value="1"/>
</dbReference>
<dbReference type="Gene3D" id="4.10.240.10">
    <property type="entry name" value="Zn(2)-C6 fungal-type DNA-binding domain"/>
    <property type="match status" value="1"/>
</dbReference>
<dbReference type="InterPro" id="IPR051615">
    <property type="entry name" value="Transcr_Regulatory_Elem"/>
</dbReference>
<evidence type="ECO:0000256" key="1">
    <source>
        <dbReference type="ARBA" id="ARBA00004123"/>
    </source>
</evidence>
<keyword evidence="7" id="KW-0539">Nucleus</keyword>
<dbReference type="PANTHER" id="PTHR31313">
    <property type="entry name" value="TY1 ENHANCER ACTIVATOR"/>
    <property type="match status" value="1"/>
</dbReference>
<feature type="region of interest" description="Disordered" evidence="8">
    <location>
        <begin position="75"/>
        <end position="101"/>
    </location>
</feature>
<evidence type="ECO:0000256" key="2">
    <source>
        <dbReference type="ARBA" id="ARBA00022723"/>
    </source>
</evidence>
<dbReference type="SMART" id="SM00066">
    <property type="entry name" value="GAL4"/>
    <property type="match status" value="1"/>
</dbReference>
<dbReference type="InterPro" id="IPR007219">
    <property type="entry name" value="XnlR_reg_dom"/>
</dbReference>
<keyword evidence="6" id="KW-0804">Transcription</keyword>
<name>A0ABR4LB74_9EURO</name>
<dbReference type="CDD" id="cd00067">
    <property type="entry name" value="GAL4"/>
    <property type="match status" value="1"/>
</dbReference>
<dbReference type="CDD" id="cd12148">
    <property type="entry name" value="fungal_TF_MHR"/>
    <property type="match status" value="1"/>
</dbReference>
<evidence type="ECO:0000256" key="7">
    <source>
        <dbReference type="ARBA" id="ARBA00023242"/>
    </source>
</evidence>
<dbReference type="EMBL" id="JBFXLR010000001">
    <property type="protein sequence ID" value="KAL2861783.1"/>
    <property type="molecule type" value="Genomic_DNA"/>
</dbReference>
<gene>
    <name evidence="10" type="ORF">BJX68DRAFT_260589</name>
</gene>
<comment type="subcellular location">
    <subcellularLocation>
        <location evidence="1">Nucleus</location>
    </subcellularLocation>
</comment>
<dbReference type="InterPro" id="IPR001138">
    <property type="entry name" value="Zn2Cys6_DnaBD"/>
</dbReference>
<dbReference type="PROSITE" id="PS00463">
    <property type="entry name" value="ZN2_CY6_FUNGAL_1"/>
    <property type="match status" value="1"/>
</dbReference>
<dbReference type="SMART" id="SM00906">
    <property type="entry name" value="Fungal_trans"/>
    <property type="match status" value="1"/>
</dbReference>
<feature type="domain" description="Zn(2)-C6 fungal-type" evidence="9">
    <location>
        <begin position="9"/>
        <end position="39"/>
    </location>
</feature>
<evidence type="ECO:0000313" key="10">
    <source>
        <dbReference type="EMBL" id="KAL2861783.1"/>
    </source>
</evidence>
<proteinExistence type="predicted"/>
<comment type="caution">
    <text evidence="10">The sequence shown here is derived from an EMBL/GenBank/DDBJ whole genome shotgun (WGS) entry which is preliminary data.</text>
</comment>
<evidence type="ECO:0000259" key="9">
    <source>
        <dbReference type="PROSITE" id="PS50048"/>
    </source>
</evidence>
<dbReference type="InterPro" id="IPR036864">
    <property type="entry name" value="Zn2-C6_fun-type_DNA-bd_sf"/>
</dbReference>
<keyword evidence="5" id="KW-0238">DNA-binding</keyword>
<dbReference type="RefSeq" id="XP_070905873.1">
    <property type="nucleotide sequence ID" value="XM_071043914.1"/>
</dbReference>
<dbReference type="PROSITE" id="PS50048">
    <property type="entry name" value="ZN2_CY6_FUNGAL_2"/>
    <property type="match status" value="1"/>
</dbReference>
<organism evidence="10 11">
    <name type="scientific">Aspergillus pseudodeflectus</name>
    <dbReference type="NCBI Taxonomy" id="176178"/>
    <lineage>
        <taxon>Eukaryota</taxon>
        <taxon>Fungi</taxon>
        <taxon>Dikarya</taxon>
        <taxon>Ascomycota</taxon>
        <taxon>Pezizomycotina</taxon>
        <taxon>Eurotiomycetes</taxon>
        <taxon>Eurotiomycetidae</taxon>
        <taxon>Eurotiales</taxon>
        <taxon>Aspergillaceae</taxon>
        <taxon>Aspergillus</taxon>
        <taxon>Aspergillus subgen. Nidulantes</taxon>
    </lineage>
</organism>
<keyword evidence="2" id="KW-0479">Metal-binding</keyword>
<keyword evidence="3" id="KW-0862">Zinc</keyword>
<evidence type="ECO:0000313" key="11">
    <source>
        <dbReference type="Proteomes" id="UP001610444"/>
    </source>
</evidence>
<keyword evidence="11" id="KW-1185">Reference proteome</keyword>
<evidence type="ECO:0000256" key="5">
    <source>
        <dbReference type="ARBA" id="ARBA00023125"/>
    </source>
</evidence>
<dbReference type="SUPFAM" id="SSF57701">
    <property type="entry name" value="Zn2/Cys6 DNA-binding domain"/>
    <property type="match status" value="1"/>
</dbReference>
<evidence type="ECO:0000256" key="8">
    <source>
        <dbReference type="SAM" id="MobiDB-lite"/>
    </source>
</evidence>